<dbReference type="OrthoDB" id="3565018at2759"/>
<protein>
    <recommendedName>
        <fullName evidence="4">Ankyrin repeat-containing domain protein</fullName>
    </recommendedName>
</protein>
<reference evidence="2 3" key="1">
    <citation type="journal article" date="2016" name="Genome Biol. Evol.">
        <title>Divergent and convergent evolution of fungal pathogenicity.</title>
        <authorList>
            <person name="Shang Y."/>
            <person name="Xiao G."/>
            <person name="Zheng P."/>
            <person name="Cen K."/>
            <person name="Zhan S."/>
            <person name="Wang C."/>
        </authorList>
    </citation>
    <scope>NUCLEOTIDE SEQUENCE [LARGE SCALE GENOMIC DNA]</scope>
    <source>
        <strain evidence="2 3">RCEF 3172</strain>
    </source>
</reference>
<gene>
    <name evidence="2" type="ORF">BBO_04740</name>
</gene>
<dbReference type="AlphaFoldDB" id="A0A162HSW0"/>
<comment type="caution">
    <text evidence="2">The sequence shown here is derived from an EMBL/GenBank/DDBJ whole genome shotgun (WGS) entry which is preliminary data.</text>
</comment>
<sequence length="406" mass="46514">MFSKIENEREQASPRRRQVANEMYDKLQKYEQSTSSQNLGGLVQELFYLMMNHYEHVGKDETTLDDIMVFLFDNENDNEQYMDSCIRWSIMVKAFSGDNIQSQPARAMALWIVREWPELAFVHLNDDKDAGGQAKGRVNGYRARCRSKHKINENPCTPFHLAAETGNHEIIGAMLDEMQPLSSSSTAPGSQSTLLDLVLAEDPRSNRGENAFALALMARETPLETLEKFLIVTKTETPTDDCSFEEAVSRGFDLAVEAYLKHGLTLDAETFGKYITMAFEKLGGKREKMDVWSKGRSVRSASSSRTCRENVVKSLVRRATTPDKFTEKVVQEIIRKDLFNVWDAKCRDVPTSEIRERLLHVAILYGRHTFVDRFVEDYPRSPNAMKKVPNTSPEEGKYPLWYNNHR</sequence>
<dbReference type="Proteomes" id="UP000076863">
    <property type="component" value="Unassembled WGS sequence"/>
</dbReference>
<evidence type="ECO:0000313" key="3">
    <source>
        <dbReference type="Proteomes" id="UP000076863"/>
    </source>
</evidence>
<feature type="region of interest" description="Disordered" evidence="1">
    <location>
        <begin position="385"/>
        <end position="406"/>
    </location>
</feature>
<organism evidence="2 3">
    <name type="scientific">Beauveria brongniartii RCEF 3172</name>
    <dbReference type="NCBI Taxonomy" id="1081107"/>
    <lineage>
        <taxon>Eukaryota</taxon>
        <taxon>Fungi</taxon>
        <taxon>Dikarya</taxon>
        <taxon>Ascomycota</taxon>
        <taxon>Pezizomycotina</taxon>
        <taxon>Sordariomycetes</taxon>
        <taxon>Hypocreomycetidae</taxon>
        <taxon>Hypocreales</taxon>
        <taxon>Cordycipitaceae</taxon>
        <taxon>Beauveria</taxon>
        <taxon>Beauveria brongniartii</taxon>
    </lineage>
</organism>
<name>A0A162HSW0_9HYPO</name>
<proteinExistence type="predicted"/>
<evidence type="ECO:0000313" key="2">
    <source>
        <dbReference type="EMBL" id="OAA42825.1"/>
    </source>
</evidence>
<evidence type="ECO:0000256" key="1">
    <source>
        <dbReference type="SAM" id="MobiDB-lite"/>
    </source>
</evidence>
<accession>A0A162HSW0</accession>
<dbReference type="EMBL" id="AZHA01000013">
    <property type="protein sequence ID" value="OAA42825.1"/>
    <property type="molecule type" value="Genomic_DNA"/>
</dbReference>
<evidence type="ECO:0008006" key="4">
    <source>
        <dbReference type="Google" id="ProtNLM"/>
    </source>
</evidence>
<keyword evidence="3" id="KW-1185">Reference proteome</keyword>